<feature type="repeat" description="TPR" evidence="3">
    <location>
        <begin position="203"/>
        <end position="236"/>
    </location>
</feature>
<dbReference type="InterPro" id="IPR019734">
    <property type="entry name" value="TPR_rpt"/>
</dbReference>
<evidence type="ECO:0000256" key="1">
    <source>
        <dbReference type="ARBA" id="ARBA00022737"/>
    </source>
</evidence>
<organism evidence="4 5">
    <name type="scientific">Rotaria magnacalcarata</name>
    <dbReference type="NCBI Taxonomy" id="392030"/>
    <lineage>
        <taxon>Eukaryota</taxon>
        <taxon>Metazoa</taxon>
        <taxon>Spiralia</taxon>
        <taxon>Gnathifera</taxon>
        <taxon>Rotifera</taxon>
        <taxon>Eurotatoria</taxon>
        <taxon>Bdelloidea</taxon>
        <taxon>Philodinida</taxon>
        <taxon>Philodinidae</taxon>
        <taxon>Rotaria</taxon>
    </lineage>
</organism>
<dbReference type="SMART" id="SM00028">
    <property type="entry name" value="TPR"/>
    <property type="match status" value="6"/>
</dbReference>
<gene>
    <name evidence="4" type="ORF">SMN809_LOCUS46849</name>
</gene>
<proteinExistence type="predicted"/>
<evidence type="ECO:0008006" key="6">
    <source>
        <dbReference type="Google" id="ProtNLM"/>
    </source>
</evidence>
<keyword evidence="1" id="KW-0677">Repeat</keyword>
<evidence type="ECO:0000313" key="5">
    <source>
        <dbReference type="Proteomes" id="UP000676336"/>
    </source>
</evidence>
<dbReference type="EMBL" id="CAJOBI010146774">
    <property type="protein sequence ID" value="CAF4793226.1"/>
    <property type="molecule type" value="Genomic_DNA"/>
</dbReference>
<accession>A0A8S3BD97</accession>
<keyword evidence="2 3" id="KW-0802">TPR repeat</keyword>
<dbReference type="Pfam" id="PF13374">
    <property type="entry name" value="TPR_10"/>
    <property type="match status" value="1"/>
</dbReference>
<dbReference type="SUPFAM" id="SSF48452">
    <property type="entry name" value="TPR-like"/>
    <property type="match status" value="1"/>
</dbReference>
<dbReference type="InterPro" id="IPR011990">
    <property type="entry name" value="TPR-like_helical_dom_sf"/>
</dbReference>
<dbReference type="PANTHER" id="PTHR45641:SF1">
    <property type="entry name" value="AAA+ ATPASE DOMAIN-CONTAINING PROTEIN"/>
    <property type="match status" value="1"/>
</dbReference>
<evidence type="ECO:0000256" key="2">
    <source>
        <dbReference type="ARBA" id="ARBA00022803"/>
    </source>
</evidence>
<comment type="caution">
    <text evidence="4">The sequence shown here is derived from an EMBL/GenBank/DDBJ whole genome shotgun (WGS) entry which is preliminary data.</text>
</comment>
<protein>
    <recommendedName>
        <fullName evidence="6">Kinesin light chain</fullName>
    </recommendedName>
</protein>
<dbReference type="Pfam" id="PF13424">
    <property type="entry name" value="TPR_12"/>
    <property type="match status" value="1"/>
</dbReference>
<name>A0A8S3BD97_9BILA</name>
<feature type="non-terminal residue" evidence="4">
    <location>
        <position position="1"/>
    </location>
</feature>
<feature type="repeat" description="TPR" evidence="3">
    <location>
        <begin position="119"/>
        <end position="152"/>
    </location>
</feature>
<dbReference type="Gene3D" id="1.25.40.10">
    <property type="entry name" value="Tetratricopeptide repeat domain"/>
    <property type="match status" value="2"/>
</dbReference>
<dbReference type="PANTHER" id="PTHR45641">
    <property type="entry name" value="TETRATRICOPEPTIDE REPEAT PROTEIN (AFU_ORTHOLOGUE AFUA_6G03870)"/>
    <property type="match status" value="1"/>
</dbReference>
<feature type="repeat" description="TPR" evidence="3">
    <location>
        <begin position="287"/>
        <end position="320"/>
    </location>
</feature>
<sequence>LRDSNENNRRPFAQIDELSYFGEEKEILFMLGSIFRLNEICHDESSANGTISIIRMTLCGEHDNDLKQLYDHMKNEDNQEETDLLSLADVVYKMAKFDLAEKYYRRWLNELSPNDRTRGALYQRLGMVANAKGEYDTSLDWYQKSLEMNMENHPSDYVTIGITHNSIGEAHRKKGDHCQALESYDRAVSLFKQAYNGNHLYMAMFYNNIGLNYQEEKKYPEALKSYEKSLTIKKIHLPGEHPALGTTYNNIGIVHFFLNQYDLALDYYNRSLKIRLKSLPAHHPDIAMTYKNMGLVYEDTNDLKQALTFLQKAQTIYEATLSTNHPDVLNNSKVVQRLESKLKAKK</sequence>
<evidence type="ECO:0000313" key="4">
    <source>
        <dbReference type="EMBL" id="CAF4793226.1"/>
    </source>
</evidence>
<dbReference type="PROSITE" id="PS50005">
    <property type="entry name" value="TPR"/>
    <property type="match status" value="5"/>
</dbReference>
<feature type="repeat" description="TPR" evidence="3">
    <location>
        <begin position="245"/>
        <end position="278"/>
    </location>
</feature>
<dbReference type="Proteomes" id="UP000676336">
    <property type="component" value="Unassembled WGS sequence"/>
</dbReference>
<feature type="repeat" description="TPR" evidence="3">
    <location>
        <begin position="161"/>
        <end position="194"/>
    </location>
</feature>
<evidence type="ECO:0000256" key="3">
    <source>
        <dbReference type="PROSITE-ProRule" id="PRU00339"/>
    </source>
</evidence>
<dbReference type="Pfam" id="PF13181">
    <property type="entry name" value="TPR_8"/>
    <property type="match status" value="1"/>
</dbReference>
<dbReference type="AlphaFoldDB" id="A0A8S3BD97"/>
<reference evidence="4" key="1">
    <citation type="submission" date="2021-02" db="EMBL/GenBank/DDBJ databases">
        <authorList>
            <person name="Nowell W R."/>
        </authorList>
    </citation>
    <scope>NUCLEOTIDE SEQUENCE</scope>
</reference>